<proteinExistence type="inferred from homology"/>
<comment type="caution">
    <text evidence="9">The sequence shown here is derived from an EMBL/GenBank/DDBJ whole genome shotgun (WGS) entry which is preliminary data.</text>
</comment>
<evidence type="ECO:0000256" key="3">
    <source>
        <dbReference type="ARBA" id="ARBA00012663"/>
    </source>
</evidence>
<dbReference type="Gene3D" id="3.30.379.10">
    <property type="entry name" value="Chitobiase/beta-hexosaminidase domain 2-like"/>
    <property type="match status" value="1"/>
</dbReference>
<dbReference type="Gene3D" id="3.20.20.80">
    <property type="entry name" value="Glycosidases"/>
    <property type="match status" value="1"/>
</dbReference>
<gene>
    <name evidence="9" type="ORF">ACFS6H_08975</name>
</gene>
<accession>A0ABW6A3I9</accession>
<feature type="domain" description="Glycoside hydrolase family 20 catalytic" evidence="7">
    <location>
        <begin position="160"/>
        <end position="516"/>
    </location>
</feature>
<comment type="catalytic activity">
    <reaction evidence="1">
        <text>Hydrolysis of terminal non-reducing N-acetyl-D-hexosamine residues in N-acetyl-beta-D-hexosaminides.</text>
        <dbReference type="EC" id="3.2.1.52"/>
    </reaction>
</comment>
<evidence type="ECO:0000256" key="2">
    <source>
        <dbReference type="ARBA" id="ARBA00006285"/>
    </source>
</evidence>
<dbReference type="RefSeq" id="WP_386097462.1">
    <property type="nucleotide sequence ID" value="NZ_JBHUOZ010000002.1"/>
</dbReference>
<dbReference type="InterPro" id="IPR015882">
    <property type="entry name" value="HEX_bac_N"/>
</dbReference>
<dbReference type="SUPFAM" id="SSF51445">
    <property type="entry name" value="(Trans)glycosidases"/>
    <property type="match status" value="1"/>
</dbReference>
<reference evidence="10" key="1">
    <citation type="journal article" date="2019" name="Int. J. Syst. Evol. Microbiol.">
        <title>The Global Catalogue of Microorganisms (GCM) 10K type strain sequencing project: providing services to taxonomists for standard genome sequencing and annotation.</title>
        <authorList>
            <consortium name="The Broad Institute Genomics Platform"/>
            <consortium name="The Broad Institute Genome Sequencing Center for Infectious Disease"/>
            <person name="Wu L."/>
            <person name="Ma J."/>
        </authorList>
    </citation>
    <scope>NUCLEOTIDE SEQUENCE [LARGE SCALE GENOMIC DNA]</scope>
    <source>
        <strain evidence="10">KCTC 23299</strain>
    </source>
</reference>
<sequence>MKKTTTLFVLLLTVVTAFCQQTMVQQLIPQPASVTEKKGWLTLTVSAKVAYNDASIAGMASQLQERLAANAVKTNIILSKSQPATAKVFLAIVTDNTIKKDGYSLDITATGVVIKANEASGIFYGLQTLYQLFDKSFMQARPKVQDWQLPLVSIKDHPRFQWRGLMLDVSRHFFTKEEVKRFIDDMVKYKFNTLHWHLTDDQGWRIEIKSYPKLTSIGAWNVKKTGRFGTFSDPTADEPRNYGGFYTQEDIKEIVQYAAQRFVTIVPEIDVPGHSLAAVAAYPELSCTPGNYKVNSGEKFMIWPGGGQHFYGTLDNTLCPANEKVYTFLDKVFGEVAALFPSEYIHMGGDETARNFWEKSEQIKQLMQEKGLKNLDEVQSYFVKRVEQIIESKGKKMIGWDEILQGGLPPNAAVMSWQGMKGGIEAAKQGHKVVMTPTDFVYLDYMQGDPIIEAPVYASLRLKKTYQFDPVPDGVDANLILGGQGNLWTEQIYNLRQVQYMIWPRAFAVAEILWSPKGKKDFNGFVKRVEKHFERLDAAETKYSPAIYDPEFKVAKKDSASVVVTLIPEIEGLSFHYSFDNSLPDKYYPAYKEPLLVPKDAQSFRVISYRNGERVGRMIIMPVEELKKRAGVK</sequence>
<dbReference type="Proteomes" id="UP001597511">
    <property type="component" value="Unassembled WGS sequence"/>
</dbReference>
<dbReference type="InterPro" id="IPR025705">
    <property type="entry name" value="Beta_hexosaminidase_sua/sub"/>
</dbReference>
<feature type="chain" id="PRO_5045301098" description="beta-N-acetylhexosaminidase" evidence="6">
    <location>
        <begin position="20"/>
        <end position="633"/>
    </location>
</feature>
<dbReference type="Pfam" id="PF02838">
    <property type="entry name" value="Glyco_hydro_20b"/>
    <property type="match status" value="1"/>
</dbReference>
<dbReference type="CDD" id="cd06563">
    <property type="entry name" value="GH20_chitobiase-like"/>
    <property type="match status" value="1"/>
</dbReference>
<keyword evidence="6" id="KW-0732">Signal</keyword>
<keyword evidence="5" id="KW-0326">Glycosidase</keyword>
<dbReference type="EC" id="3.2.1.52" evidence="3"/>
<organism evidence="9 10">
    <name type="scientific">Terrimonas rubra</name>
    <dbReference type="NCBI Taxonomy" id="1035890"/>
    <lineage>
        <taxon>Bacteria</taxon>
        <taxon>Pseudomonadati</taxon>
        <taxon>Bacteroidota</taxon>
        <taxon>Chitinophagia</taxon>
        <taxon>Chitinophagales</taxon>
        <taxon>Chitinophagaceae</taxon>
        <taxon>Terrimonas</taxon>
    </lineage>
</organism>
<dbReference type="PRINTS" id="PR00738">
    <property type="entry name" value="GLHYDRLASE20"/>
</dbReference>
<keyword evidence="4" id="KW-0378">Hydrolase</keyword>
<feature type="signal peptide" evidence="6">
    <location>
        <begin position="1"/>
        <end position="19"/>
    </location>
</feature>
<name>A0ABW6A3I9_9BACT</name>
<dbReference type="PANTHER" id="PTHR22600">
    <property type="entry name" value="BETA-HEXOSAMINIDASE"/>
    <property type="match status" value="1"/>
</dbReference>
<dbReference type="EMBL" id="JBHUOZ010000002">
    <property type="protein sequence ID" value="MFD2919837.1"/>
    <property type="molecule type" value="Genomic_DNA"/>
</dbReference>
<dbReference type="SUPFAM" id="SSF55545">
    <property type="entry name" value="beta-N-acetylhexosaminidase-like domain"/>
    <property type="match status" value="1"/>
</dbReference>
<dbReference type="InterPro" id="IPR015883">
    <property type="entry name" value="Glyco_hydro_20_cat"/>
</dbReference>
<evidence type="ECO:0000313" key="10">
    <source>
        <dbReference type="Proteomes" id="UP001597511"/>
    </source>
</evidence>
<feature type="domain" description="Beta-hexosaminidase bacterial type N-terminal" evidence="8">
    <location>
        <begin position="26"/>
        <end position="157"/>
    </location>
</feature>
<evidence type="ECO:0000256" key="5">
    <source>
        <dbReference type="ARBA" id="ARBA00023295"/>
    </source>
</evidence>
<evidence type="ECO:0000256" key="1">
    <source>
        <dbReference type="ARBA" id="ARBA00001231"/>
    </source>
</evidence>
<dbReference type="InterPro" id="IPR029018">
    <property type="entry name" value="Hex-like_dom2"/>
</dbReference>
<evidence type="ECO:0000256" key="6">
    <source>
        <dbReference type="SAM" id="SignalP"/>
    </source>
</evidence>
<protein>
    <recommendedName>
        <fullName evidence="3">beta-N-acetylhexosaminidase</fullName>
        <ecNumber evidence="3">3.2.1.52</ecNumber>
    </recommendedName>
</protein>
<keyword evidence="10" id="KW-1185">Reference proteome</keyword>
<evidence type="ECO:0000256" key="4">
    <source>
        <dbReference type="ARBA" id="ARBA00022801"/>
    </source>
</evidence>
<evidence type="ECO:0000313" key="9">
    <source>
        <dbReference type="EMBL" id="MFD2919837.1"/>
    </source>
</evidence>
<dbReference type="Pfam" id="PF00728">
    <property type="entry name" value="Glyco_hydro_20"/>
    <property type="match status" value="1"/>
</dbReference>
<dbReference type="InterPro" id="IPR017853">
    <property type="entry name" value="GH"/>
</dbReference>
<comment type="similarity">
    <text evidence="2">Belongs to the glycosyl hydrolase 20 family.</text>
</comment>
<evidence type="ECO:0000259" key="7">
    <source>
        <dbReference type="Pfam" id="PF00728"/>
    </source>
</evidence>
<evidence type="ECO:0000259" key="8">
    <source>
        <dbReference type="Pfam" id="PF02838"/>
    </source>
</evidence>
<dbReference type="PANTHER" id="PTHR22600:SF57">
    <property type="entry name" value="BETA-N-ACETYLHEXOSAMINIDASE"/>
    <property type="match status" value="1"/>
</dbReference>